<dbReference type="EMBL" id="JAYGJQ010000003">
    <property type="protein sequence ID" value="MEA9358337.1"/>
    <property type="molecule type" value="Genomic_DNA"/>
</dbReference>
<dbReference type="Proteomes" id="UP001302274">
    <property type="component" value="Unassembled WGS sequence"/>
</dbReference>
<dbReference type="Gene3D" id="3.90.780.10">
    <property type="entry name" value="5'-Nucleotidase, C-terminal domain"/>
    <property type="match status" value="1"/>
</dbReference>
<keyword evidence="3" id="KW-0547">Nucleotide-binding</keyword>
<dbReference type="GO" id="GO:0016787">
    <property type="term" value="F:hydrolase activity"/>
    <property type="evidence" value="ECO:0007669"/>
    <property type="project" value="UniProtKB-KW"/>
</dbReference>
<comment type="caution">
    <text evidence="7">The sequence shown here is derived from an EMBL/GenBank/DDBJ whole genome shotgun (WGS) entry which is preliminary data.</text>
</comment>
<dbReference type="RefSeq" id="WP_323578692.1">
    <property type="nucleotide sequence ID" value="NZ_JAYGJQ010000003.1"/>
</dbReference>
<dbReference type="InterPro" id="IPR029052">
    <property type="entry name" value="Metallo-depent_PP-like"/>
</dbReference>
<name>A0ABU5W0J7_9BACT</name>
<evidence type="ECO:0000313" key="8">
    <source>
        <dbReference type="Proteomes" id="UP001302274"/>
    </source>
</evidence>
<evidence type="ECO:0000256" key="1">
    <source>
        <dbReference type="ARBA" id="ARBA00006654"/>
    </source>
</evidence>
<dbReference type="InterPro" id="IPR004843">
    <property type="entry name" value="Calcineurin-like_PHP"/>
</dbReference>
<comment type="similarity">
    <text evidence="1 3">Belongs to the 5'-nucleotidase family.</text>
</comment>
<evidence type="ECO:0000256" key="4">
    <source>
        <dbReference type="SAM" id="MobiDB-lite"/>
    </source>
</evidence>
<dbReference type="InterPro" id="IPR008334">
    <property type="entry name" value="5'-Nucleotdase_C"/>
</dbReference>
<proteinExistence type="inferred from homology"/>
<evidence type="ECO:0000256" key="2">
    <source>
        <dbReference type="ARBA" id="ARBA00022729"/>
    </source>
</evidence>
<feature type="compositionally biased region" description="Acidic residues" evidence="4">
    <location>
        <begin position="512"/>
        <end position="525"/>
    </location>
</feature>
<feature type="chain" id="PRO_5045007978" evidence="3">
    <location>
        <begin position="22"/>
        <end position="525"/>
    </location>
</feature>
<feature type="domain" description="Calcineurin-like phosphoesterase" evidence="5">
    <location>
        <begin position="25"/>
        <end position="236"/>
    </location>
</feature>
<dbReference type="SUPFAM" id="SSF55816">
    <property type="entry name" value="5'-nucleotidase (syn. UDP-sugar hydrolase), C-terminal domain"/>
    <property type="match status" value="1"/>
</dbReference>
<dbReference type="SUPFAM" id="SSF56300">
    <property type="entry name" value="Metallo-dependent phosphatases"/>
    <property type="match status" value="1"/>
</dbReference>
<dbReference type="PANTHER" id="PTHR11575:SF24">
    <property type="entry name" value="5'-NUCLEOTIDASE"/>
    <property type="match status" value="1"/>
</dbReference>
<evidence type="ECO:0000259" key="6">
    <source>
        <dbReference type="Pfam" id="PF02872"/>
    </source>
</evidence>
<dbReference type="Pfam" id="PF02872">
    <property type="entry name" value="5_nucleotid_C"/>
    <property type="match status" value="1"/>
</dbReference>
<gene>
    <name evidence="7" type="ORF">SHI21_19030</name>
</gene>
<dbReference type="PRINTS" id="PR01607">
    <property type="entry name" value="APYRASEFAMLY"/>
</dbReference>
<dbReference type="InterPro" id="IPR036907">
    <property type="entry name" value="5'-Nucleotdase_C_sf"/>
</dbReference>
<reference evidence="7 8" key="1">
    <citation type="submission" date="2023-11" db="EMBL/GenBank/DDBJ databases">
        <title>A Novel Polar Bacteriovorax (B. antarcticus) Isolated from the Biocrust in Antarctica.</title>
        <authorList>
            <person name="Mun W."/>
            <person name="Choi S.Y."/>
            <person name="Mitchell R.J."/>
        </authorList>
    </citation>
    <scope>NUCLEOTIDE SEQUENCE [LARGE SCALE GENOMIC DNA]</scope>
    <source>
        <strain evidence="7 8">PP10</strain>
    </source>
</reference>
<dbReference type="InterPro" id="IPR006146">
    <property type="entry name" value="5'-Nucleotdase_CS"/>
</dbReference>
<sequence length="525" mass="58424">MNSKYLGVLFAVSLMVSTAQARLVQILHTNDTHSFMDGGTHQTNTGGSARLKSLIDYYKAEADKDGVKNLVLDAGDFLEGNIYYMADRGMKSFEVHNNVGYDVVTLGNHDYLMGAEELDKMLGKINLNFSLLAANVEVGPQFPNIREKIKPYKEIEIDGIKIALLGLTTNEIWYSWSLDNSKITNPYEAAKDYEKVLKKRNNDFIIALTHMGVSKDKKLAKKTSYIDLIVGGHSHTKLTKAVMVKNKNDRDVPIVQAGMHTEYLGRLIVDLEKGKPLKVVSYELVPVKNENQDDHIKTLVDEANTDLDNIYGADWLKEEIGQSDLKSDDPEGTKKWAFFISDAMKDKVEADISIHAPPMNGENFPVGAITRRTILNSIPRVFDLDDTYGWSIYKASIKGIWLKTLFETLASFGEPLAYSGVEIQYIKTPFGLKVGKATINGQSISPFKNYTVAFTEGIIKGALGISSKTSIILKNPTKSPFKIWQTLEEKVAYAGNLKSGTTKESNKTYFDPTDESVDSDDIQAP</sequence>
<dbReference type="Gene3D" id="3.60.21.10">
    <property type="match status" value="1"/>
</dbReference>
<evidence type="ECO:0000313" key="7">
    <source>
        <dbReference type="EMBL" id="MEA9358337.1"/>
    </source>
</evidence>
<evidence type="ECO:0000256" key="3">
    <source>
        <dbReference type="RuleBase" id="RU362119"/>
    </source>
</evidence>
<feature type="region of interest" description="Disordered" evidence="4">
    <location>
        <begin position="499"/>
        <end position="525"/>
    </location>
</feature>
<keyword evidence="3 7" id="KW-0378">Hydrolase</keyword>
<keyword evidence="2 3" id="KW-0732">Signal</keyword>
<dbReference type="InterPro" id="IPR006179">
    <property type="entry name" value="5_nucleotidase/apyrase"/>
</dbReference>
<feature type="signal peptide" evidence="3">
    <location>
        <begin position="1"/>
        <end position="21"/>
    </location>
</feature>
<dbReference type="PANTHER" id="PTHR11575">
    <property type="entry name" value="5'-NUCLEOTIDASE-RELATED"/>
    <property type="match status" value="1"/>
</dbReference>
<protein>
    <submittedName>
        <fullName evidence="7">Bifunctional UDP-sugar hydrolase/5'-nucleotidase</fullName>
    </submittedName>
</protein>
<feature type="domain" description="5'-Nucleotidase C-terminal" evidence="6">
    <location>
        <begin position="337"/>
        <end position="464"/>
    </location>
</feature>
<accession>A0ABU5W0J7</accession>
<dbReference type="Pfam" id="PF00149">
    <property type="entry name" value="Metallophos"/>
    <property type="match status" value="1"/>
</dbReference>
<evidence type="ECO:0000259" key="5">
    <source>
        <dbReference type="Pfam" id="PF00149"/>
    </source>
</evidence>
<keyword evidence="8" id="KW-1185">Reference proteome</keyword>
<organism evidence="7 8">
    <name type="scientific">Bacteriovorax antarcticus</name>
    <dbReference type="NCBI Taxonomy" id="3088717"/>
    <lineage>
        <taxon>Bacteria</taxon>
        <taxon>Pseudomonadati</taxon>
        <taxon>Bdellovibrionota</taxon>
        <taxon>Bacteriovoracia</taxon>
        <taxon>Bacteriovoracales</taxon>
        <taxon>Bacteriovoracaceae</taxon>
        <taxon>Bacteriovorax</taxon>
    </lineage>
</organism>
<dbReference type="PROSITE" id="PS00785">
    <property type="entry name" value="5_NUCLEOTIDASE_1"/>
    <property type="match status" value="1"/>
</dbReference>